<keyword evidence="2" id="KW-1185">Reference proteome</keyword>
<proteinExistence type="predicted"/>
<sequence>MMTMMVLKILELAHSVACPKQLSDIQLTAAPFIFSTKYIQTASGALNLVETCLSVVLFHSLCSHSEESLSEALFMVSFTYSIAGLYLLLNGTCNQPPPPAGSPRQPSTLLTVSVVQACVHLSHALYIYKGDFQRWLDTV</sequence>
<evidence type="ECO:0000313" key="2">
    <source>
        <dbReference type="Proteomes" id="UP000821845"/>
    </source>
</evidence>
<name>A0ACB7SXJ2_HYAAI</name>
<comment type="caution">
    <text evidence="1">The sequence shown here is derived from an EMBL/GenBank/DDBJ whole genome shotgun (WGS) entry which is preliminary data.</text>
</comment>
<dbReference type="EMBL" id="CM023482">
    <property type="protein sequence ID" value="KAH6939598.1"/>
    <property type="molecule type" value="Genomic_DNA"/>
</dbReference>
<organism evidence="1 2">
    <name type="scientific">Hyalomma asiaticum</name>
    <name type="common">Tick</name>
    <dbReference type="NCBI Taxonomy" id="266040"/>
    <lineage>
        <taxon>Eukaryota</taxon>
        <taxon>Metazoa</taxon>
        <taxon>Ecdysozoa</taxon>
        <taxon>Arthropoda</taxon>
        <taxon>Chelicerata</taxon>
        <taxon>Arachnida</taxon>
        <taxon>Acari</taxon>
        <taxon>Parasitiformes</taxon>
        <taxon>Ixodida</taxon>
        <taxon>Ixodoidea</taxon>
        <taxon>Ixodidae</taxon>
        <taxon>Hyalomminae</taxon>
        <taxon>Hyalomma</taxon>
    </lineage>
</organism>
<reference evidence="1" key="1">
    <citation type="submission" date="2020-05" db="EMBL/GenBank/DDBJ databases">
        <title>Large-scale comparative analyses of tick genomes elucidate their genetic diversity and vector capacities.</title>
        <authorList>
            <person name="Jia N."/>
            <person name="Wang J."/>
            <person name="Shi W."/>
            <person name="Du L."/>
            <person name="Sun Y."/>
            <person name="Zhan W."/>
            <person name="Jiang J."/>
            <person name="Wang Q."/>
            <person name="Zhang B."/>
            <person name="Ji P."/>
            <person name="Sakyi L.B."/>
            <person name="Cui X."/>
            <person name="Yuan T."/>
            <person name="Jiang B."/>
            <person name="Yang W."/>
            <person name="Lam T.T.-Y."/>
            <person name="Chang Q."/>
            <person name="Ding S."/>
            <person name="Wang X."/>
            <person name="Zhu J."/>
            <person name="Ruan X."/>
            <person name="Zhao L."/>
            <person name="Wei J."/>
            <person name="Que T."/>
            <person name="Du C."/>
            <person name="Cheng J."/>
            <person name="Dai P."/>
            <person name="Han X."/>
            <person name="Huang E."/>
            <person name="Gao Y."/>
            <person name="Liu J."/>
            <person name="Shao H."/>
            <person name="Ye R."/>
            <person name="Li L."/>
            <person name="Wei W."/>
            <person name="Wang X."/>
            <person name="Wang C."/>
            <person name="Yang T."/>
            <person name="Huo Q."/>
            <person name="Li W."/>
            <person name="Guo W."/>
            <person name="Chen H."/>
            <person name="Zhou L."/>
            <person name="Ni X."/>
            <person name="Tian J."/>
            <person name="Zhou Y."/>
            <person name="Sheng Y."/>
            <person name="Liu T."/>
            <person name="Pan Y."/>
            <person name="Xia L."/>
            <person name="Li J."/>
            <person name="Zhao F."/>
            <person name="Cao W."/>
        </authorList>
    </citation>
    <scope>NUCLEOTIDE SEQUENCE</scope>
    <source>
        <strain evidence="1">Hyas-2018</strain>
    </source>
</reference>
<dbReference type="Proteomes" id="UP000821845">
    <property type="component" value="Chromosome 2"/>
</dbReference>
<accession>A0ACB7SXJ2</accession>
<protein>
    <submittedName>
        <fullName evidence="1">Uncharacterized protein</fullName>
    </submittedName>
</protein>
<evidence type="ECO:0000313" key="1">
    <source>
        <dbReference type="EMBL" id="KAH6939598.1"/>
    </source>
</evidence>
<gene>
    <name evidence="1" type="ORF">HPB50_019938</name>
</gene>